<evidence type="ECO:0000313" key="2">
    <source>
        <dbReference type="EMBL" id="KAF9593474.1"/>
    </source>
</evidence>
<feature type="region of interest" description="Disordered" evidence="1">
    <location>
        <begin position="66"/>
        <end position="151"/>
    </location>
</feature>
<gene>
    <name evidence="2" type="ORF">IFM89_023291</name>
</gene>
<protein>
    <submittedName>
        <fullName evidence="2">Uncharacterized protein</fullName>
    </submittedName>
</protein>
<comment type="caution">
    <text evidence="2">The sequence shown here is derived from an EMBL/GenBank/DDBJ whole genome shotgun (WGS) entry which is preliminary data.</text>
</comment>
<accession>A0A835H5W3</accession>
<proteinExistence type="predicted"/>
<dbReference type="OrthoDB" id="4062651at2759"/>
<evidence type="ECO:0000256" key="1">
    <source>
        <dbReference type="SAM" id="MobiDB-lite"/>
    </source>
</evidence>
<dbReference type="AlphaFoldDB" id="A0A835H5W3"/>
<name>A0A835H5W3_9MAGN</name>
<keyword evidence="3" id="KW-1185">Reference proteome</keyword>
<evidence type="ECO:0000313" key="3">
    <source>
        <dbReference type="Proteomes" id="UP000631114"/>
    </source>
</evidence>
<reference evidence="2 3" key="1">
    <citation type="submission" date="2020-10" db="EMBL/GenBank/DDBJ databases">
        <title>The Coptis chinensis genome and diversification of protoberbering-type alkaloids.</title>
        <authorList>
            <person name="Wang B."/>
            <person name="Shu S."/>
            <person name="Song C."/>
            <person name="Liu Y."/>
        </authorList>
    </citation>
    <scope>NUCLEOTIDE SEQUENCE [LARGE SCALE GENOMIC DNA]</scope>
    <source>
        <strain evidence="2">HL-2020</strain>
        <tissue evidence="2">Leaf</tissue>
    </source>
</reference>
<organism evidence="2 3">
    <name type="scientific">Coptis chinensis</name>
    <dbReference type="NCBI Taxonomy" id="261450"/>
    <lineage>
        <taxon>Eukaryota</taxon>
        <taxon>Viridiplantae</taxon>
        <taxon>Streptophyta</taxon>
        <taxon>Embryophyta</taxon>
        <taxon>Tracheophyta</taxon>
        <taxon>Spermatophyta</taxon>
        <taxon>Magnoliopsida</taxon>
        <taxon>Ranunculales</taxon>
        <taxon>Ranunculaceae</taxon>
        <taxon>Coptidoideae</taxon>
        <taxon>Coptis</taxon>
    </lineage>
</organism>
<sequence length="176" mass="19502">MASRSCLVDTRIPKRKRTANLRKHVQYPPIQEDGWIDVVASEFFIGYLDSRNIHYKRLPQRPALSYSDPSLEDEMWAPPQSPTTSQTRAPSPESFPGNSAPALDISPAPAPAPIDETEDDEERDFKASNVSLDADCSPKVSDSGLRREATKGSNHISTRVIGVVEIVVREGIIRCD</sequence>
<dbReference type="EMBL" id="JADFTS010000008">
    <property type="protein sequence ID" value="KAF9593474.1"/>
    <property type="molecule type" value="Genomic_DNA"/>
</dbReference>
<dbReference type="Proteomes" id="UP000631114">
    <property type="component" value="Unassembled WGS sequence"/>
</dbReference>